<dbReference type="CDD" id="cd02869">
    <property type="entry name" value="PseudoU_synth_RluA_like"/>
    <property type="match status" value="1"/>
</dbReference>
<evidence type="ECO:0000313" key="10">
    <source>
        <dbReference type="EMBL" id="OQR74656.1"/>
    </source>
</evidence>
<dbReference type="Proteomes" id="UP000192247">
    <property type="component" value="Unassembled WGS sequence"/>
</dbReference>
<comment type="catalytic activity">
    <reaction evidence="1">
        <text>a uridine in mRNA = a pseudouridine in mRNA</text>
        <dbReference type="Rhea" id="RHEA:56644"/>
        <dbReference type="Rhea" id="RHEA-COMP:14658"/>
        <dbReference type="Rhea" id="RHEA-COMP:14659"/>
        <dbReference type="ChEBI" id="CHEBI:65314"/>
        <dbReference type="ChEBI" id="CHEBI:65315"/>
    </reaction>
</comment>
<dbReference type="STRING" id="418985.A0A1V9XME5"/>
<evidence type="ECO:0000256" key="5">
    <source>
        <dbReference type="ARBA" id="ARBA00036943"/>
    </source>
</evidence>
<sequence>MPVCQQQKRTVKKCAHMAQLIKYAGIFHCPPRFGAVAIRSLRTRRTPNVESVDQDDPSQIYSRNTVLTPTSFGSIRLDKLNVPTKHGEFEESSEKRLPQVDSLHPLEDLEGIMEQTKSSQVPLAKDQRDSQNNSNASKGNEFGSAAEQSKKKRRPARTICEDDIKMVRKATSEAPVANDQPKSAFEAVKAIREMFDTNESKNAISVKGMVDSLGFRLIRNEIEPPLDVMDKEQILKSLRRRILFNSPEVLILNKPCGMSMHGGGDVGSDSKYTLTAYLPNLAEYFKAEKLYTVHRLDKEVTGVLCLAKNRHVASVIELMFKAHQVKKEYLAITRGVIKDREGTIDLPIAVGHINGSERMVIVPRPPPGSKERVPKFPNIFEALTEYKIVSAHDSAGYWKLRPVTGYKHQIRVHLGFGLRCTILGDHKYSHVKNLNPQKLPGDMLNRLRVRQQKVREIPLHLHSRSLVIPGILQGGANVVVRAPPSKHFQKSLENLKLV</sequence>
<gene>
    <name evidence="10" type="ORF">BIW11_08921</name>
</gene>
<protein>
    <recommendedName>
        <fullName evidence="6">Pseudouridylate synthase RPUSD4, mitochondrial</fullName>
    </recommendedName>
    <alternativeName>
        <fullName evidence="7">RNA pseudouridylate synthase domain-containing protein 4</fullName>
    </alternativeName>
</protein>
<dbReference type="GO" id="GO:0003723">
    <property type="term" value="F:RNA binding"/>
    <property type="evidence" value="ECO:0007669"/>
    <property type="project" value="InterPro"/>
</dbReference>
<evidence type="ECO:0000256" key="6">
    <source>
        <dbReference type="ARBA" id="ARBA00039953"/>
    </source>
</evidence>
<comment type="caution">
    <text evidence="10">The sequence shown here is derived from an EMBL/GenBank/DDBJ whole genome shotgun (WGS) entry which is preliminary data.</text>
</comment>
<name>A0A1V9XME5_9ACAR</name>
<accession>A0A1V9XME5</accession>
<feature type="region of interest" description="Disordered" evidence="8">
    <location>
        <begin position="116"/>
        <end position="159"/>
    </location>
</feature>
<feature type="domain" description="Pseudouridine synthase RsuA/RluA-like" evidence="9">
    <location>
        <begin position="249"/>
        <end position="414"/>
    </location>
</feature>
<dbReference type="SUPFAM" id="SSF55120">
    <property type="entry name" value="Pseudouridine synthase"/>
    <property type="match status" value="1"/>
</dbReference>
<evidence type="ECO:0000256" key="3">
    <source>
        <dbReference type="ARBA" id="ARBA00010876"/>
    </source>
</evidence>
<dbReference type="PANTHER" id="PTHR21600">
    <property type="entry name" value="MITOCHONDRIAL RNA PSEUDOURIDINE SYNTHASE"/>
    <property type="match status" value="1"/>
</dbReference>
<evidence type="ECO:0000259" key="9">
    <source>
        <dbReference type="Pfam" id="PF00849"/>
    </source>
</evidence>
<comment type="catalytic activity">
    <reaction evidence="2">
        <text>uridine in 5S rRNA = pseudouridine in 5S rRNA</text>
        <dbReference type="Rhea" id="RHEA:47036"/>
        <dbReference type="Rhea" id="RHEA-COMP:11730"/>
        <dbReference type="Rhea" id="RHEA-COMP:11731"/>
        <dbReference type="ChEBI" id="CHEBI:65314"/>
        <dbReference type="ChEBI" id="CHEBI:65315"/>
    </reaction>
</comment>
<dbReference type="EMBL" id="MNPL01007609">
    <property type="protein sequence ID" value="OQR74656.1"/>
    <property type="molecule type" value="Genomic_DNA"/>
</dbReference>
<dbReference type="AlphaFoldDB" id="A0A1V9XME5"/>
<evidence type="ECO:0000256" key="4">
    <source>
        <dbReference type="ARBA" id="ARBA00023235"/>
    </source>
</evidence>
<keyword evidence="11" id="KW-1185">Reference proteome</keyword>
<proteinExistence type="inferred from homology"/>
<dbReference type="Pfam" id="PF00849">
    <property type="entry name" value="PseudoU_synth_2"/>
    <property type="match status" value="1"/>
</dbReference>
<comment type="catalytic activity">
    <reaction evidence="5">
        <text>a uridine in tRNA = a pseudouridine in tRNA</text>
        <dbReference type="Rhea" id="RHEA:54572"/>
        <dbReference type="Rhea" id="RHEA-COMP:13339"/>
        <dbReference type="Rhea" id="RHEA-COMP:13934"/>
        <dbReference type="ChEBI" id="CHEBI:65314"/>
        <dbReference type="ChEBI" id="CHEBI:65315"/>
    </reaction>
</comment>
<comment type="similarity">
    <text evidence="3">Belongs to the pseudouridine synthase RluA family.</text>
</comment>
<evidence type="ECO:0000256" key="2">
    <source>
        <dbReference type="ARBA" id="ARBA00001896"/>
    </source>
</evidence>
<evidence type="ECO:0000313" key="11">
    <source>
        <dbReference type="Proteomes" id="UP000192247"/>
    </source>
</evidence>
<keyword evidence="4" id="KW-0413">Isomerase</keyword>
<dbReference type="GO" id="GO:0001522">
    <property type="term" value="P:pseudouridine synthesis"/>
    <property type="evidence" value="ECO:0007669"/>
    <property type="project" value="InterPro"/>
</dbReference>
<evidence type="ECO:0000256" key="8">
    <source>
        <dbReference type="SAM" id="MobiDB-lite"/>
    </source>
</evidence>
<evidence type="ECO:0000256" key="1">
    <source>
        <dbReference type="ARBA" id="ARBA00001166"/>
    </source>
</evidence>
<dbReference type="InterPro" id="IPR050188">
    <property type="entry name" value="RluA_PseudoU_synthase"/>
</dbReference>
<dbReference type="OrthoDB" id="418349at2759"/>
<evidence type="ECO:0000256" key="7">
    <source>
        <dbReference type="ARBA" id="ARBA00041563"/>
    </source>
</evidence>
<dbReference type="GO" id="GO:0009982">
    <property type="term" value="F:pseudouridine synthase activity"/>
    <property type="evidence" value="ECO:0007669"/>
    <property type="project" value="InterPro"/>
</dbReference>
<dbReference type="InParanoid" id="A0A1V9XME5"/>
<dbReference type="InterPro" id="IPR006145">
    <property type="entry name" value="PsdUridine_synth_RsuA/RluA"/>
</dbReference>
<organism evidence="10 11">
    <name type="scientific">Tropilaelaps mercedesae</name>
    <dbReference type="NCBI Taxonomy" id="418985"/>
    <lineage>
        <taxon>Eukaryota</taxon>
        <taxon>Metazoa</taxon>
        <taxon>Ecdysozoa</taxon>
        <taxon>Arthropoda</taxon>
        <taxon>Chelicerata</taxon>
        <taxon>Arachnida</taxon>
        <taxon>Acari</taxon>
        <taxon>Parasitiformes</taxon>
        <taxon>Mesostigmata</taxon>
        <taxon>Gamasina</taxon>
        <taxon>Dermanyssoidea</taxon>
        <taxon>Laelapidae</taxon>
        <taxon>Tropilaelaps</taxon>
    </lineage>
</organism>
<dbReference type="PANTHER" id="PTHR21600:SF83">
    <property type="entry name" value="PSEUDOURIDYLATE SYNTHASE RPUSD4, MITOCHONDRIAL"/>
    <property type="match status" value="1"/>
</dbReference>
<dbReference type="InterPro" id="IPR020103">
    <property type="entry name" value="PsdUridine_synth_cat_dom_sf"/>
</dbReference>
<reference evidence="10 11" key="1">
    <citation type="journal article" date="2017" name="Gigascience">
        <title>Draft genome of the honey bee ectoparasitic mite, Tropilaelaps mercedesae, is shaped by the parasitic life history.</title>
        <authorList>
            <person name="Dong X."/>
            <person name="Armstrong S.D."/>
            <person name="Xia D."/>
            <person name="Makepeace B.L."/>
            <person name="Darby A.C."/>
            <person name="Kadowaki T."/>
        </authorList>
    </citation>
    <scope>NUCLEOTIDE SEQUENCE [LARGE SCALE GENOMIC DNA]</scope>
    <source>
        <strain evidence="10">Wuxi-XJTLU</strain>
    </source>
</reference>
<dbReference type="Gene3D" id="3.30.2350.10">
    <property type="entry name" value="Pseudouridine synthase"/>
    <property type="match status" value="1"/>
</dbReference>